<evidence type="ECO:0000256" key="2">
    <source>
        <dbReference type="PROSITE-ProRule" id="PRU00103"/>
    </source>
</evidence>
<dbReference type="GO" id="GO:0005737">
    <property type="term" value="C:cytoplasm"/>
    <property type="evidence" value="ECO:0007669"/>
    <property type="project" value="TreeGrafter"/>
</dbReference>
<evidence type="ECO:0000256" key="1">
    <source>
        <dbReference type="ARBA" id="ARBA00022737"/>
    </source>
</evidence>
<accession>A0AA36IER8</accession>
<dbReference type="PANTHER" id="PTHR10648">
    <property type="entry name" value="SERINE/THREONINE-PROTEIN PHOSPHATASE PP2A 65 KDA REGULATORY SUBUNIT"/>
    <property type="match status" value="1"/>
</dbReference>
<evidence type="ECO:0000313" key="4">
    <source>
        <dbReference type="EMBL" id="CAJ1386397.1"/>
    </source>
</evidence>
<dbReference type="AlphaFoldDB" id="A0AA36IER8"/>
<dbReference type="InterPro" id="IPR011989">
    <property type="entry name" value="ARM-like"/>
</dbReference>
<keyword evidence="5" id="KW-1185">Reference proteome</keyword>
<sequence>MFARSAARSVPSRPGEAVEVEESLGVLERARRFGTSKLSLQRLVFVHELVECAHDIGYDATVAYLLPLVQNLVTDPEVLVRQSLMERFGDLAGFLIQADPEKGYEKVARALLPTAKLLLAEKANDVRQSAIDAFITLASHLRAGDCGDQVLMPVIALSQSNDDEEARSTAVQLLSSLAEALGPDLCKQFVGVQLEAFCEDQSFRVRKAAAAGFAEVARMLSCADVLRRLVPAFEKLTKDPHWGVKKAAAENLVTFALTVPVDQRQEAFQPMVNSLLKDNSRFVSCAMLQQLGYFIGALEGAEHQPVVFMTQFVAVIRQSKANPDAADMTYHCAFTFASVTRTMGSAEWPSLK</sequence>
<feature type="repeat" description="HEAT" evidence="2">
    <location>
        <begin position="65"/>
        <end position="102"/>
    </location>
</feature>
<feature type="repeat" description="HEAT" evidence="2">
    <location>
        <begin position="229"/>
        <end position="266"/>
    </location>
</feature>
<dbReference type="EMBL" id="CAUJNA010001362">
    <property type="protein sequence ID" value="CAJ1386397.1"/>
    <property type="molecule type" value="Genomic_DNA"/>
</dbReference>
<proteinExistence type="predicted"/>
<dbReference type="InterPro" id="IPR051023">
    <property type="entry name" value="PP2A_Regulatory_Subunit_A"/>
</dbReference>
<dbReference type="PROSITE" id="PS50077">
    <property type="entry name" value="HEAT_REPEAT"/>
    <property type="match status" value="3"/>
</dbReference>
<dbReference type="InterPro" id="IPR055406">
    <property type="entry name" value="HEAT_Maestro"/>
</dbReference>
<dbReference type="PANTHER" id="PTHR10648:SF1">
    <property type="entry name" value="SERINE_THREONINE-PROTEIN PHOSPHATASE 4 REGULATORY SUBUNIT 1"/>
    <property type="match status" value="1"/>
</dbReference>
<evidence type="ECO:0000313" key="5">
    <source>
        <dbReference type="Proteomes" id="UP001178507"/>
    </source>
</evidence>
<protein>
    <recommendedName>
        <fullName evidence="3">Maestro/Maestro-like HEAT-repeats domain-containing protein</fullName>
    </recommendedName>
</protein>
<dbReference type="Gene3D" id="1.25.10.10">
    <property type="entry name" value="Leucine-rich Repeat Variant"/>
    <property type="match status" value="1"/>
</dbReference>
<organism evidence="4 5">
    <name type="scientific">Effrenium voratum</name>
    <dbReference type="NCBI Taxonomy" id="2562239"/>
    <lineage>
        <taxon>Eukaryota</taxon>
        <taxon>Sar</taxon>
        <taxon>Alveolata</taxon>
        <taxon>Dinophyceae</taxon>
        <taxon>Suessiales</taxon>
        <taxon>Symbiodiniaceae</taxon>
        <taxon>Effrenium</taxon>
    </lineage>
</organism>
<dbReference type="InterPro" id="IPR016024">
    <property type="entry name" value="ARM-type_fold"/>
</dbReference>
<dbReference type="Pfam" id="PF23227">
    <property type="entry name" value="HEAT_MROH2B_C"/>
    <property type="match status" value="1"/>
</dbReference>
<evidence type="ECO:0000259" key="3">
    <source>
        <dbReference type="Pfam" id="PF23227"/>
    </source>
</evidence>
<feature type="repeat" description="HEAT" evidence="2">
    <location>
        <begin position="151"/>
        <end position="189"/>
    </location>
</feature>
<dbReference type="GO" id="GO:0019888">
    <property type="term" value="F:protein phosphatase regulator activity"/>
    <property type="evidence" value="ECO:0007669"/>
    <property type="project" value="TreeGrafter"/>
</dbReference>
<name>A0AA36IER8_9DINO</name>
<gene>
    <name evidence="4" type="ORF">EVOR1521_LOCUS12759</name>
</gene>
<keyword evidence="1" id="KW-0677">Repeat</keyword>
<comment type="caution">
    <text evidence="4">The sequence shown here is derived from an EMBL/GenBank/DDBJ whole genome shotgun (WGS) entry which is preliminary data.</text>
</comment>
<dbReference type="SUPFAM" id="SSF48371">
    <property type="entry name" value="ARM repeat"/>
    <property type="match status" value="1"/>
</dbReference>
<feature type="non-terminal residue" evidence="4">
    <location>
        <position position="352"/>
    </location>
</feature>
<reference evidence="4" key="1">
    <citation type="submission" date="2023-08" db="EMBL/GenBank/DDBJ databases">
        <authorList>
            <person name="Chen Y."/>
            <person name="Shah S."/>
            <person name="Dougan E. K."/>
            <person name="Thang M."/>
            <person name="Chan C."/>
        </authorList>
    </citation>
    <scope>NUCLEOTIDE SEQUENCE</scope>
</reference>
<feature type="domain" description="Maestro/Maestro-like HEAT-repeats" evidence="3">
    <location>
        <begin position="37"/>
        <end position="252"/>
    </location>
</feature>
<dbReference type="Proteomes" id="UP001178507">
    <property type="component" value="Unassembled WGS sequence"/>
</dbReference>
<dbReference type="InterPro" id="IPR021133">
    <property type="entry name" value="HEAT_type_2"/>
</dbReference>